<feature type="region of interest" description="Disordered" evidence="3">
    <location>
        <begin position="593"/>
        <end position="623"/>
    </location>
</feature>
<proteinExistence type="inferred from homology"/>
<gene>
    <name evidence="6" type="primary">DOCK6</name>
    <name evidence="6" type="ORF">TR113765</name>
</gene>
<dbReference type="Gene3D" id="2.60.40.150">
    <property type="entry name" value="C2 domain"/>
    <property type="match status" value="1"/>
</dbReference>
<dbReference type="InterPro" id="IPR035892">
    <property type="entry name" value="C2_domain_sf"/>
</dbReference>
<dbReference type="InterPro" id="IPR043162">
    <property type="entry name" value="DOCK_C_lobe_C"/>
</dbReference>
<dbReference type="EMBL" id="GEEE01008875">
    <property type="protein sequence ID" value="JAP54350.1"/>
    <property type="molecule type" value="Transcribed_RNA"/>
</dbReference>
<dbReference type="InterPro" id="IPR027357">
    <property type="entry name" value="DOCKER_dom"/>
</dbReference>
<dbReference type="GO" id="GO:0007264">
    <property type="term" value="P:small GTPase-mediated signal transduction"/>
    <property type="evidence" value="ECO:0007669"/>
    <property type="project" value="InterPro"/>
</dbReference>
<dbReference type="Pfam" id="PF20422">
    <property type="entry name" value="DHR-2_Lobe_B"/>
    <property type="match status" value="1"/>
</dbReference>
<evidence type="ECO:0000259" key="4">
    <source>
        <dbReference type="PROSITE" id="PS51650"/>
    </source>
</evidence>
<dbReference type="Pfam" id="PF06920">
    <property type="entry name" value="DHR-2_Lobe_A"/>
    <property type="match status" value="1"/>
</dbReference>
<dbReference type="PANTHER" id="PTHR23317:SF76">
    <property type="entry name" value="LD20667P"/>
    <property type="match status" value="1"/>
</dbReference>
<dbReference type="PROSITE" id="PS51651">
    <property type="entry name" value="DOCKER"/>
    <property type="match status" value="1"/>
</dbReference>
<accession>A0A0X3PTA2</accession>
<sequence>MISGNYKLFRQRQKKRKKSKNISEPIPGETGDCRTLCDHVKPCKIQIPYKINENCIVNDFSCRKEGCTCTVCVLRIISNRQISSHGYVVQQLRRLNFVHNETDLTFTFKPFSKTVFSCLRRLASTPFFRSHTESRSKKITFECDMLPKESLLPPKANELPTAQSSLWRTSCSFPESTDFLSGLPLIKISEMLQNRKKKCFSSSPRQKKAFLHLLADPPDGKNIPKFRKASPGIDWGVPFDHTRPAESSLFPAAAFLLFGCNFLELNAERQEPVAASAYLVDAKRGCRLTESINISPCSQLGKTASGIASYEALFRISPPLKLQEINDGDVLVTDMQTVCNVEHMRKLDRIRPCMNSKRGYCRSCKKLFVHFSGVFLVIQVERKLHTEEKPYHTMPVDNNTLDLRSPVAWTAVNLAAVIAQMHATYCLPNFQEETHSGELTEDARGKLRGRSQRMVDVFRRPHRSADASLPHQMRIRSSSCCDTILSYPQGSDWMTSSNEDLTPVIKPTRGNRRSLSKDSLPDLLERQRTNTCSDQLLICPYNRSIQLRSSKFFKVISSISFDTIASTLADVYRQESLAVNQFDLLTSVHSSTERNTSVFPPSASTMSRSLSPPSPTSASPWLSHIENPERQSALRKMKIITSVSIALSLQVATSEQLTVLMSEHLGADDQMGQGPMRLISPENELYCPTSGSSWRRSLRNLAVMSDSSIVPREPSKQQPQTATEASGVTPRPPALLRTVLEFPVKNRFYAFNCSRHLLYVYPRSLTLGQPKYRSGDIRVKVQLRKIADISVVIPAIFGHSGTIEFQAQATSNASIKDKSADFSNEIKVRLPLNSSDDFYLLFSFSHYRPSSSTKNASEKKENIGYSWLPIFAQSPAMSAKTQLLLSHELPSPDVVKSAKNGVELLNKGLLDTSKFVDPINTRFLVQTVLVSSVPFINASIGKVLQSLQPENLSKTLSEINNSDYLRVVVSFIAKGRGSCNLTDSGKRSTLLASLMQAELEDITLHIGALMDGLLQALGISLLLSPPQDNAAISQSPAANLLAVIALVVFRVSSGHPDWMEEETQRSRLLCSYLTGTSGLTETAALSYFLSGVPLFGLVWKEDVMTFLQRSHSQTNKCLSAELLHLMTSLLTDRADFLRQIFPWSAWFFLELLMRTYIQETVQNKALIIERHEYREDLLLLVTKTAKHICSRLAETITASDGTTVAWADALQQPDIRKHLGSSMPNEISLNRSLAFFLCDAFDCMNAVLLYQQISTYLGVMDERINHLSPLSNQIESDLISSQAANEIRCLVFLKLEFLQIVSSTRDFVSLSLPIDNDRLAQLKTITDVGFLRSIPPTYSILNFPIYRTVHFLPYLVLSEVHRCLASPDIKIQEQSMGLLWYCIRNLEASPHSVHLFDRPFAGGPSDPTPLYLPLLEIACDVAPALLAHWLQEDELDGDGSHKPESEASYTVRQAGGELGSEPTVTEDREQLRLMTAQSGRKFTDSAYAGARGSKSSRLRCRLSSSEHREDLSATHIGTNSTTHFQTILPHFSFSLKRGPNAHLEWSLDSIQRLLLLVLWFLYQCRDTILTEWMLRTGMEMMERLNSLLIMALHYFEYKEPRRELMEGFQSNAVPHCVGGANVSPNKDMPLSPPIRCAKSAGHSMTQMPSSFVRDILLESPPWQYSHLNCTCVEKRKLLAKTVASIVCNTLELISVTFDRPEIPQNLGIGGVDQPESTNNMLVSSRLLVNVSRTYLYGLTRQQCASSFRMLCRGLCYLMGKFPKFFFEEAHALTFSICYVLLPFCSSPLPKIRAMVTAVFYQMFRQCHRLHKHLFFLSCEMTLSVQLHLYGGLQILEDITTLLKNVDEGVDELQKLKHLTVKDIYAGGQWNMRSLKVLPLDIMASFCQLLKHRAALQGRYLQAAFNALKAYAKSDMAVDVEQRQFERLISRQGHILHSSCDSGMQYTVLTSQFHATGGFYAQMSVSVEIWMEIVTCLHRLQRFQAETLSAAVIEREHTLNLTETILRMATASRLVPELRQNWLLRLAEINLLLNQPAEAAQCLLHILASVVEQLVNRNLWPQSIPIGGASTIADQVMSANLLEECSVEAAVGLPTVPPCSRFFLRSSMSGLDGDERAWDSQQSLFVLIGQLHELVEKAVDCLMAADQFEIVTLLCHWLMPILASLGQHERLSKIHELVGTTHSAATASAEERRLCSSYFRVGFYGQKFEELNGREFVYKETPLTKLPEVTARLKEYYDKRFGDSNVFVLKDSKKVNSQVLDESKLYIQITYVEPYYSQSEARRKTTIFGRNYGIKKFLIVTPFTMSGAARGSLTEQYQRNTIITTARSFPYLTTRVEIIAHEDVVLSPVEVALQDVIQRNQQLTRALAVRPPDAKFLQMVLQGCVSATVNQGPLEVAKLFLGKSSTSFSADGEDTLRIKNSLRISLKEFLCKSEEAIDVNRRLVGPDQEEYQHELERSFSEMKRLMSPFLRPNCIS</sequence>
<feature type="domain" description="DOCKER" evidence="5">
    <location>
        <begin position="2009"/>
        <end position="2474"/>
    </location>
</feature>
<dbReference type="PROSITE" id="PS51650">
    <property type="entry name" value="C2_DOCK"/>
    <property type="match status" value="1"/>
</dbReference>
<dbReference type="InterPro" id="IPR043161">
    <property type="entry name" value="DOCK_C_lobe_A"/>
</dbReference>
<keyword evidence="1" id="KW-0344">Guanine-nucleotide releasing factor</keyword>
<feature type="region of interest" description="Disordered" evidence="3">
    <location>
        <begin position="706"/>
        <end position="730"/>
    </location>
</feature>
<reference evidence="6" key="1">
    <citation type="submission" date="2016-01" db="EMBL/GenBank/DDBJ databases">
        <title>Reference transcriptome for the parasite Schistocephalus solidus: insights into the molecular evolution of parasitism.</title>
        <authorList>
            <person name="Hebert F.O."/>
            <person name="Grambauer S."/>
            <person name="Barber I."/>
            <person name="Landry C.R."/>
            <person name="Aubin-Horth N."/>
        </authorList>
    </citation>
    <scope>NUCLEOTIDE SEQUENCE</scope>
</reference>
<dbReference type="InterPro" id="IPR027007">
    <property type="entry name" value="C2_DOCK-type_domain"/>
</dbReference>
<dbReference type="Gene3D" id="1.25.40.410">
    <property type="match status" value="1"/>
</dbReference>
<comment type="similarity">
    <text evidence="2">Belongs to the DOCK family.</text>
</comment>
<evidence type="ECO:0000259" key="5">
    <source>
        <dbReference type="PROSITE" id="PS51651"/>
    </source>
</evidence>
<feature type="compositionally biased region" description="Polar residues" evidence="3">
    <location>
        <begin position="716"/>
        <end position="726"/>
    </location>
</feature>
<evidence type="ECO:0000256" key="3">
    <source>
        <dbReference type="SAM" id="MobiDB-lite"/>
    </source>
</evidence>
<evidence type="ECO:0000256" key="1">
    <source>
        <dbReference type="ARBA" id="ARBA00022658"/>
    </source>
</evidence>
<organism evidence="6">
    <name type="scientific">Schistocephalus solidus</name>
    <name type="common">Tapeworm</name>
    <dbReference type="NCBI Taxonomy" id="70667"/>
    <lineage>
        <taxon>Eukaryota</taxon>
        <taxon>Metazoa</taxon>
        <taxon>Spiralia</taxon>
        <taxon>Lophotrochozoa</taxon>
        <taxon>Platyhelminthes</taxon>
        <taxon>Cestoda</taxon>
        <taxon>Eucestoda</taxon>
        <taxon>Diphyllobothriidea</taxon>
        <taxon>Diphyllobothriidae</taxon>
        <taxon>Schistocephalus</taxon>
    </lineage>
</organism>
<dbReference type="GO" id="GO:0005085">
    <property type="term" value="F:guanyl-nucleotide exchange factor activity"/>
    <property type="evidence" value="ECO:0007669"/>
    <property type="project" value="UniProtKB-KW"/>
</dbReference>
<feature type="compositionally biased region" description="Low complexity" evidence="3">
    <location>
        <begin position="600"/>
        <end position="623"/>
    </location>
</feature>
<dbReference type="InterPro" id="IPR046770">
    <property type="entry name" value="DOCKER_Lobe_B"/>
</dbReference>
<feature type="domain" description="C2 DOCK-type" evidence="4">
    <location>
        <begin position="755"/>
        <end position="930"/>
    </location>
</feature>
<dbReference type="InterPro" id="IPR046769">
    <property type="entry name" value="DOCKER_Lobe_A"/>
</dbReference>
<dbReference type="InterPro" id="IPR046773">
    <property type="entry name" value="DOCKER_Lobe_C"/>
</dbReference>
<evidence type="ECO:0000256" key="2">
    <source>
        <dbReference type="PROSITE-ProRule" id="PRU00983"/>
    </source>
</evidence>
<dbReference type="InterPro" id="IPR026791">
    <property type="entry name" value="DOCK"/>
</dbReference>
<protein>
    <submittedName>
        <fullName evidence="6">Dedicator of cytokinesis protein 6</fullName>
    </submittedName>
</protein>
<dbReference type="PANTHER" id="PTHR23317">
    <property type="entry name" value="DEDICATOR OF CYTOKINESIS DOCK"/>
    <property type="match status" value="1"/>
</dbReference>
<feature type="region of interest" description="Disordered" evidence="3">
    <location>
        <begin position="1436"/>
        <end position="1466"/>
    </location>
</feature>
<evidence type="ECO:0000313" key="6">
    <source>
        <dbReference type="EMBL" id="JAP54350.1"/>
    </source>
</evidence>
<dbReference type="Pfam" id="PF20421">
    <property type="entry name" value="DHR-2_Lobe_C"/>
    <property type="match status" value="1"/>
</dbReference>
<name>A0A0X3PTA2_SCHSO</name>
<dbReference type="Pfam" id="PF14429">
    <property type="entry name" value="DOCK-C2"/>
    <property type="match status" value="1"/>
</dbReference>
<dbReference type="Gene3D" id="1.20.58.740">
    <property type="match status" value="1"/>
</dbReference>